<gene>
    <name evidence="2" type="ORF">J2S57_005175</name>
</gene>
<reference evidence="2 3" key="1">
    <citation type="submission" date="2023-07" db="EMBL/GenBank/DDBJ databases">
        <title>Sequencing the genomes of 1000 actinobacteria strains.</title>
        <authorList>
            <person name="Klenk H.-P."/>
        </authorList>
    </citation>
    <scope>NUCLEOTIDE SEQUENCE [LARGE SCALE GENOMIC DNA]</scope>
    <source>
        <strain evidence="2 3">DSM 44388</strain>
    </source>
</reference>
<dbReference type="Gene3D" id="3.40.630.30">
    <property type="match status" value="1"/>
</dbReference>
<evidence type="ECO:0000259" key="1">
    <source>
        <dbReference type="PROSITE" id="PS51186"/>
    </source>
</evidence>
<name>A0ABT9PA50_9ACTN</name>
<accession>A0ABT9PA50</accession>
<evidence type="ECO:0000313" key="3">
    <source>
        <dbReference type="Proteomes" id="UP001235712"/>
    </source>
</evidence>
<proteinExistence type="predicted"/>
<dbReference type="Pfam" id="PF13508">
    <property type="entry name" value="Acetyltransf_7"/>
    <property type="match status" value="1"/>
</dbReference>
<keyword evidence="3" id="KW-1185">Reference proteome</keyword>
<organism evidence="2 3">
    <name type="scientific">Kineosporia succinea</name>
    <dbReference type="NCBI Taxonomy" id="84632"/>
    <lineage>
        <taxon>Bacteria</taxon>
        <taxon>Bacillati</taxon>
        <taxon>Actinomycetota</taxon>
        <taxon>Actinomycetes</taxon>
        <taxon>Kineosporiales</taxon>
        <taxon>Kineosporiaceae</taxon>
        <taxon>Kineosporia</taxon>
    </lineage>
</organism>
<evidence type="ECO:0000313" key="2">
    <source>
        <dbReference type="EMBL" id="MDP9829426.1"/>
    </source>
</evidence>
<dbReference type="InterPro" id="IPR016181">
    <property type="entry name" value="Acyl_CoA_acyltransferase"/>
</dbReference>
<dbReference type="PROSITE" id="PS51186">
    <property type="entry name" value="GNAT"/>
    <property type="match status" value="1"/>
</dbReference>
<dbReference type="SUPFAM" id="SSF55729">
    <property type="entry name" value="Acyl-CoA N-acyltransferases (Nat)"/>
    <property type="match status" value="1"/>
</dbReference>
<dbReference type="EMBL" id="JAUSQZ010000001">
    <property type="protein sequence ID" value="MDP9829426.1"/>
    <property type="molecule type" value="Genomic_DNA"/>
</dbReference>
<dbReference type="RefSeq" id="WP_307247598.1">
    <property type="nucleotide sequence ID" value="NZ_JAUSQZ010000001.1"/>
</dbReference>
<dbReference type="InterPro" id="IPR000182">
    <property type="entry name" value="GNAT_dom"/>
</dbReference>
<sequence>MSARIRRATAEDASAAREVDTLAFPAAGVVSHRSDPGGVEASVVAGEVLVAEVDGRVVAYAQREPVAAGVELLNGMGVIPDFQGRGLGRRLLGRMCAEVRAAGLELVTVTSPLNVVMLSVLMREGFVVTAYLPDYFGPGRDRLALQLGTGGVLESPYRWPAMQGLS</sequence>
<feature type="domain" description="N-acetyltransferase" evidence="1">
    <location>
        <begin position="3"/>
        <end position="148"/>
    </location>
</feature>
<protein>
    <submittedName>
        <fullName evidence="2">GNAT superfamily N-acetyltransferase</fullName>
    </submittedName>
</protein>
<dbReference type="Proteomes" id="UP001235712">
    <property type="component" value="Unassembled WGS sequence"/>
</dbReference>
<comment type="caution">
    <text evidence="2">The sequence shown here is derived from an EMBL/GenBank/DDBJ whole genome shotgun (WGS) entry which is preliminary data.</text>
</comment>